<feature type="binding site" evidence="7">
    <location>
        <position position="140"/>
    </location>
    <ligand>
        <name>chlorophyll a</name>
        <dbReference type="ChEBI" id="CHEBI:58416"/>
        <label>3</label>
    </ligand>
</feature>
<keyword evidence="7" id="KW-0148">Chlorophyll</keyword>
<evidence type="ECO:0000256" key="5">
    <source>
        <dbReference type="ARBA" id="ARBA00022531"/>
    </source>
</evidence>
<dbReference type="GO" id="GO:0009765">
    <property type="term" value="P:photosynthesis, light harvesting"/>
    <property type="evidence" value="ECO:0007669"/>
    <property type="project" value="InterPro"/>
</dbReference>
<sequence length="275" mass="28601">MKASALMMAALGVAGVSAFAPSQPVNGVANQASTKMNIMEDVFKIKKKSKSAPAAPAPAAPAKKAAPSKKAAPAPAKKAASKKAAAAPAPPAPVQRAAPSGDVSSFEGILEPAGFWDPLGLSADRSYETLQWWRAAELKHGRVCMLACLGIWTQAVLSLPDPVFADGSNAIESLNKLAAERPQAIIQILLAIGAIEVNSFMASEGKEAGDLGFDPLGYKEKYDFNEKRTKELQNGRLAMLGAAGMLTQNALTGQGVFEQLSSGHLNPFGDGQGVF</sequence>
<comment type="similarity">
    <text evidence="3">Belongs to the fucoxanthin chlorophyll protein family.</text>
</comment>
<evidence type="ECO:0000256" key="2">
    <source>
        <dbReference type="ARBA" id="ARBA00004229"/>
    </source>
</evidence>
<evidence type="ECO:0000256" key="1">
    <source>
        <dbReference type="ARBA" id="ARBA00004022"/>
    </source>
</evidence>
<keyword evidence="7" id="KW-0157">Chromophore</keyword>
<feature type="binding site" evidence="7">
    <location>
        <position position="122"/>
    </location>
    <ligand>
        <name>chlorophyll a</name>
        <dbReference type="ChEBI" id="CHEBI:58416"/>
        <label>1</label>
    </ligand>
</feature>
<feature type="binding site" evidence="7">
    <location>
        <position position="116"/>
    </location>
    <ligand>
        <name>chlorophyll a</name>
        <dbReference type="ChEBI" id="CHEBI:58416"/>
        <label>1</label>
    </ligand>
</feature>
<proteinExistence type="inferred from homology"/>
<feature type="binding site" evidence="7">
    <location>
        <position position="137"/>
    </location>
    <ligand>
        <name>chlorophyll a</name>
        <dbReference type="ChEBI" id="CHEBI:58416"/>
        <label>1</label>
    </ligand>
</feature>
<reference evidence="10" key="1">
    <citation type="submission" date="2021-01" db="EMBL/GenBank/DDBJ databases">
        <authorList>
            <person name="Corre E."/>
            <person name="Pelletier E."/>
            <person name="Niang G."/>
            <person name="Scheremetjew M."/>
            <person name="Finn R."/>
            <person name="Kale V."/>
            <person name="Holt S."/>
            <person name="Cochrane G."/>
            <person name="Meng A."/>
            <person name="Brown T."/>
            <person name="Cohen L."/>
        </authorList>
    </citation>
    <scope>NUCLEOTIDE SEQUENCE</scope>
    <source>
        <strain evidence="10">CCMP3107</strain>
    </source>
</reference>
<dbReference type="GO" id="GO:0016020">
    <property type="term" value="C:membrane"/>
    <property type="evidence" value="ECO:0007669"/>
    <property type="project" value="InterPro"/>
</dbReference>
<gene>
    <name evidence="10" type="ORF">HAKA00212_LOCUS18170</name>
</gene>
<evidence type="ECO:0000313" key="10">
    <source>
        <dbReference type="EMBL" id="CAE0639355.1"/>
    </source>
</evidence>
<dbReference type="GO" id="GO:0009507">
    <property type="term" value="C:chloroplast"/>
    <property type="evidence" value="ECO:0007669"/>
    <property type="project" value="UniProtKB-SubCell"/>
</dbReference>
<evidence type="ECO:0000256" key="4">
    <source>
        <dbReference type="ARBA" id="ARBA00022528"/>
    </source>
</evidence>
<protein>
    <submittedName>
        <fullName evidence="10">Uncharacterized protein</fullName>
    </submittedName>
</protein>
<feature type="binding site" evidence="7">
    <location>
        <position position="248"/>
    </location>
    <ligand>
        <name>chlorophyll a</name>
        <dbReference type="ChEBI" id="CHEBI:58416"/>
        <label>1</label>
    </ligand>
</feature>
<feature type="binding site" evidence="7">
    <location>
        <position position="230"/>
    </location>
    <ligand>
        <name>chlorophyll a</name>
        <dbReference type="ChEBI" id="CHEBI:58416"/>
        <label>1</label>
    </ligand>
</feature>
<feature type="compositionally biased region" description="Low complexity" evidence="8">
    <location>
        <begin position="60"/>
        <end position="87"/>
    </location>
</feature>
<keyword evidence="5" id="KW-0602">Photosynthesis</keyword>
<accession>A0A6V1LWG0</accession>
<feature type="region of interest" description="Disordered" evidence="8">
    <location>
        <begin position="49"/>
        <end position="100"/>
    </location>
</feature>
<feature type="signal peptide" evidence="9">
    <location>
        <begin position="1"/>
        <end position="18"/>
    </location>
</feature>
<feature type="binding site" evidence="7">
    <location>
        <position position="236"/>
    </location>
    <ligand>
        <name>chlorophyll a</name>
        <dbReference type="ChEBI" id="CHEBI:58416"/>
        <label>1</label>
    </ligand>
</feature>
<dbReference type="PANTHER" id="PTHR21649">
    <property type="entry name" value="CHLOROPHYLL A/B BINDING PROTEIN"/>
    <property type="match status" value="1"/>
</dbReference>
<evidence type="ECO:0000256" key="6">
    <source>
        <dbReference type="ARBA" id="ARBA00022640"/>
    </source>
</evidence>
<dbReference type="SUPFAM" id="SSF103511">
    <property type="entry name" value="Chlorophyll a-b binding protein"/>
    <property type="match status" value="1"/>
</dbReference>
<comment type="subcellular location">
    <subcellularLocation>
        <location evidence="2">Plastid</location>
        <location evidence="2">Chloroplast</location>
    </subcellularLocation>
</comment>
<evidence type="ECO:0000256" key="9">
    <source>
        <dbReference type="SAM" id="SignalP"/>
    </source>
</evidence>
<dbReference type="Gene3D" id="1.10.3460.10">
    <property type="entry name" value="Chlorophyll a/b binding protein domain"/>
    <property type="match status" value="1"/>
</dbReference>
<organism evidence="10">
    <name type="scientific">Heterosigma akashiwo</name>
    <name type="common">Chromophytic alga</name>
    <name type="synonym">Heterosigma carterae</name>
    <dbReference type="NCBI Taxonomy" id="2829"/>
    <lineage>
        <taxon>Eukaryota</taxon>
        <taxon>Sar</taxon>
        <taxon>Stramenopiles</taxon>
        <taxon>Ochrophyta</taxon>
        <taxon>Raphidophyceae</taxon>
        <taxon>Chattonellales</taxon>
        <taxon>Chattonellaceae</taxon>
        <taxon>Heterosigma</taxon>
    </lineage>
</organism>
<comment type="function">
    <text evidence="1">The light-harvesting complex (LHC) functions as a light receptor, it captures and delivers excitation energy to photosystems with which it is closely associated. Energy is transferred from the carotenoid and chlorophyll C (or B) to chlorophyll A and the photosynthetic reaction centers where it is used to synthesize ATP and reducing power.</text>
</comment>
<name>A0A6V1LWG0_HETAK</name>
<evidence type="ECO:0000256" key="8">
    <source>
        <dbReference type="SAM" id="MobiDB-lite"/>
    </source>
</evidence>
<feature type="chain" id="PRO_5030160712" evidence="9">
    <location>
        <begin position="19"/>
        <end position="275"/>
    </location>
</feature>
<keyword evidence="9" id="KW-0732">Signal</keyword>
<feature type="binding site" evidence="7">
    <location>
        <position position="231"/>
    </location>
    <ligand>
        <name>chlorophyll a</name>
        <dbReference type="ChEBI" id="CHEBI:58416"/>
        <label>1</label>
    </ligand>
</feature>
<keyword evidence="4" id="KW-0150">Chloroplast</keyword>
<evidence type="ECO:0000256" key="7">
    <source>
        <dbReference type="PIRSR" id="PIRSR601344-1"/>
    </source>
</evidence>
<dbReference type="AlphaFoldDB" id="A0A6V1LWG0"/>
<feature type="binding site" description="axial binding residue" evidence="7">
    <location>
        <position position="142"/>
    </location>
    <ligand>
        <name>chlorophyll b</name>
        <dbReference type="ChEBI" id="CHEBI:61721"/>
        <label>1</label>
    </ligand>
    <ligandPart>
        <name>Mg</name>
        <dbReference type="ChEBI" id="CHEBI:25107"/>
    </ligandPart>
</feature>
<dbReference type="InterPro" id="IPR001344">
    <property type="entry name" value="Chloro_AB-bd_pln"/>
</dbReference>
<keyword evidence="6" id="KW-0934">Plastid</keyword>
<dbReference type="InterPro" id="IPR022796">
    <property type="entry name" value="Chloroa_b-bind"/>
</dbReference>
<dbReference type="EMBL" id="HBIU01039866">
    <property type="protein sequence ID" value="CAE0639355.1"/>
    <property type="molecule type" value="Transcribed_RNA"/>
</dbReference>
<evidence type="ECO:0000256" key="3">
    <source>
        <dbReference type="ARBA" id="ARBA00005933"/>
    </source>
</evidence>
<dbReference type="GO" id="GO:0016168">
    <property type="term" value="F:chlorophyll binding"/>
    <property type="evidence" value="ECO:0007669"/>
    <property type="project" value="UniProtKB-KW"/>
</dbReference>
<dbReference type="Pfam" id="PF00504">
    <property type="entry name" value="Chloroa_b-bind"/>
    <property type="match status" value="1"/>
</dbReference>
<feature type="binding site" description="axial binding residue" evidence="7">
    <location>
        <position position="234"/>
    </location>
    <ligand>
        <name>chlorophyll a</name>
        <dbReference type="ChEBI" id="CHEBI:58416"/>
        <label>5</label>
    </ligand>
    <ligandPart>
        <name>Mg</name>
        <dbReference type="ChEBI" id="CHEBI:25107"/>
    </ligandPart>
</feature>